<dbReference type="STRING" id="1141098.A0A1Y2DZI3"/>
<dbReference type="InParanoid" id="A0A1Y2DZI3"/>
<reference evidence="3 4" key="1">
    <citation type="submission" date="2016-07" db="EMBL/GenBank/DDBJ databases">
        <title>Pervasive Adenine N6-methylation of Active Genes in Fungi.</title>
        <authorList>
            <consortium name="DOE Joint Genome Institute"/>
            <person name="Mondo S.J."/>
            <person name="Dannebaum R.O."/>
            <person name="Kuo R.C."/>
            <person name="Labutti K."/>
            <person name="Haridas S."/>
            <person name="Kuo A."/>
            <person name="Salamov A."/>
            <person name="Ahrendt S.R."/>
            <person name="Lipzen A."/>
            <person name="Sullivan W."/>
            <person name="Andreopoulos W.B."/>
            <person name="Clum A."/>
            <person name="Lindquist E."/>
            <person name="Daum C."/>
            <person name="Ramamoorthy G.K."/>
            <person name="Gryganskyi A."/>
            <person name="Culley D."/>
            <person name="Magnuson J.K."/>
            <person name="James T.Y."/>
            <person name="O'Malley M.A."/>
            <person name="Stajich J.E."/>
            <person name="Spatafora J.W."/>
            <person name="Visel A."/>
            <person name="Grigoriev I.V."/>
        </authorList>
    </citation>
    <scope>NUCLEOTIDE SEQUENCE [LARGE SCALE GENOMIC DNA]</scope>
    <source>
        <strain evidence="3 4">CBS 129021</strain>
    </source>
</reference>
<dbReference type="AlphaFoldDB" id="A0A1Y2DZI3"/>
<dbReference type="GeneID" id="63776579"/>
<protein>
    <submittedName>
        <fullName evidence="3">Frag1/DRAM/Sfk1</fullName>
    </submittedName>
</protein>
<feature type="transmembrane region" description="Helical" evidence="1">
    <location>
        <begin position="62"/>
        <end position="89"/>
    </location>
</feature>
<dbReference type="RefSeq" id="XP_040715930.1">
    <property type="nucleotide sequence ID" value="XM_040860367.1"/>
</dbReference>
<dbReference type="Proteomes" id="UP000193689">
    <property type="component" value="Unassembled WGS sequence"/>
</dbReference>
<feature type="transmembrane region" description="Helical" evidence="1">
    <location>
        <begin position="143"/>
        <end position="164"/>
    </location>
</feature>
<dbReference type="Pfam" id="PF10277">
    <property type="entry name" value="Frag1"/>
    <property type="match status" value="1"/>
</dbReference>
<proteinExistence type="predicted"/>
<dbReference type="FunCoup" id="A0A1Y2DZI3">
    <property type="interactions" value="54"/>
</dbReference>
<dbReference type="InterPro" id="IPR019402">
    <property type="entry name" value="CWH43_N"/>
</dbReference>
<feature type="transmembrane region" description="Helical" evidence="1">
    <location>
        <begin position="176"/>
        <end position="202"/>
    </location>
</feature>
<keyword evidence="1" id="KW-0812">Transmembrane</keyword>
<evidence type="ECO:0000313" key="3">
    <source>
        <dbReference type="EMBL" id="ORY64516.1"/>
    </source>
</evidence>
<comment type="caution">
    <text evidence="3">The sequence shown here is derived from an EMBL/GenBank/DDBJ whole genome shotgun (WGS) entry which is preliminary data.</text>
</comment>
<dbReference type="EMBL" id="MCFJ01000007">
    <property type="protein sequence ID" value="ORY64516.1"/>
    <property type="molecule type" value="Genomic_DNA"/>
</dbReference>
<keyword evidence="1" id="KW-0472">Membrane</keyword>
<feature type="domain" description="CWH43-like N-terminal" evidence="2">
    <location>
        <begin position="18"/>
        <end position="227"/>
    </location>
</feature>
<evidence type="ECO:0000256" key="1">
    <source>
        <dbReference type="SAM" id="Phobius"/>
    </source>
</evidence>
<dbReference type="OrthoDB" id="10032492at2759"/>
<keyword evidence="4" id="KW-1185">Reference proteome</keyword>
<evidence type="ECO:0000313" key="4">
    <source>
        <dbReference type="Proteomes" id="UP000193689"/>
    </source>
</evidence>
<name>A0A1Y2DZI3_9PEZI</name>
<gene>
    <name evidence="3" type="ORF">BCR38DRAFT_435344</name>
</gene>
<feature type="transmembrane region" description="Helical" evidence="1">
    <location>
        <begin position="20"/>
        <end position="42"/>
    </location>
</feature>
<organism evidence="3 4">
    <name type="scientific">Pseudomassariella vexata</name>
    <dbReference type="NCBI Taxonomy" id="1141098"/>
    <lineage>
        <taxon>Eukaryota</taxon>
        <taxon>Fungi</taxon>
        <taxon>Dikarya</taxon>
        <taxon>Ascomycota</taxon>
        <taxon>Pezizomycotina</taxon>
        <taxon>Sordariomycetes</taxon>
        <taxon>Xylariomycetidae</taxon>
        <taxon>Amphisphaeriales</taxon>
        <taxon>Pseudomassariaceae</taxon>
        <taxon>Pseudomassariella</taxon>
    </lineage>
</organism>
<accession>A0A1Y2DZI3</accession>
<evidence type="ECO:0000259" key="2">
    <source>
        <dbReference type="Pfam" id="PF10277"/>
    </source>
</evidence>
<sequence>MARLWPRIFEDVSFSRYLWIFPLAAGVSWITTLSTLLIRWLSLGLPRYPGQVNPDVPFISDIAAFTFKPVFIVGCTITGISFAGTVFAVHHVRYSPKFYRLTNDAAWRQSVSFIALGCGLVAAVSLFFLSVFDTVDAHVRHRYLLMSTFSGLGLSAILTTLVWWDQTVGPARFGGLRRWCLLNTGLMICQTGVSIAFVALIYSGHYKSAGFVEWSLTYLGAFWLLSFVGYTRFREGLDPVPPSEDEQRPLLAP</sequence>
<feature type="transmembrane region" description="Helical" evidence="1">
    <location>
        <begin position="214"/>
        <end position="233"/>
    </location>
</feature>
<keyword evidence="1" id="KW-1133">Transmembrane helix</keyword>
<feature type="transmembrane region" description="Helical" evidence="1">
    <location>
        <begin position="110"/>
        <end position="131"/>
    </location>
</feature>